<evidence type="ECO:0000256" key="1">
    <source>
        <dbReference type="ARBA" id="ARBA00006594"/>
    </source>
</evidence>
<dbReference type="Pfam" id="PF22837">
    <property type="entry name" value="M_Eco57I_C"/>
    <property type="match status" value="1"/>
</dbReference>
<evidence type="ECO:0000313" key="9">
    <source>
        <dbReference type="EMBL" id="KXB81254.1"/>
    </source>
</evidence>
<dbReference type="CDD" id="cd02440">
    <property type="entry name" value="AdoMet_MTases"/>
    <property type="match status" value="1"/>
</dbReference>
<dbReference type="PANTHER" id="PTHR33841:SF5">
    <property type="entry name" value="DNA METHYLASE (MODIFICATION METHYLASE) (METHYLTRANSFERASE)-RELATED"/>
    <property type="match status" value="1"/>
</dbReference>
<gene>
    <name evidence="9" type="ORF">HMPREF1862_00615</name>
</gene>
<dbReference type="AlphaFoldDB" id="A0AB34X0K2"/>
<dbReference type="Pfam" id="PF07669">
    <property type="entry name" value="Eco57I"/>
    <property type="match status" value="1"/>
</dbReference>
<comment type="similarity">
    <text evidence="1">Belongs to the N(4)/N(6)-methyltransferase family.</text>
</comment>
<dbReference type="InterPro" id="IPR029063">
    <property type="entry name" value="SAM-dependent_MTases_sf"/>
</dbReference>
<evidence type="ECO:0000256" key="3">
    <source>
        <dbReference type="ARBA" id="ARBA00022603"/>
    </source>
</evidence>
<dbReference type="EC" id="2.1.1.72" evidence="2"/>
<accession>A0AB34X0K2</accession>
<organism evidence="9 10">
    <name type="scientific">Varibaculum cambriense</name>
    <dbReference type="NCBI Taxonomy" id="184870"/>
    <lineage>
        <taxon>Bacteria</taxon>
        <taxon>Bacillati</taxon>
        <taxon>Actinomycetota</taxon>
        <taxon>Actinomycetes</taxon>
        <taxon>Actinomycetales</taxon>
        <taxon>Actinomycetaceae</taxon>
        <taxon>Varibaculum</taxon>
    </lineage>
</organism>
<dbReference type="PRINTS" id="PR00507">
    <property type="entry name" value="N12N6MTFRASE"/>
</dbReference>
<dbReference type="PANTHER" id="PTHR33841">
    <property type="entry name" value="DNA METHYLTRANSFERASE YEEA-RELATED"/>
    <property type="match status" value="1"/>
</dbReference>
<dbReference type="InterPro" id="IPR050953">
    <property type="entry name" value="N4_N6_ade-DNA_methylase"/>
</dbReference>
<dbReference type="GO" id="GO:0009007">
    <property type="term" value="F:site-specific DNA-methyltransferase (adenine-specific) activity"/>
    <property type="evidence" value="ECO:0007669"/>
    <property type="project" value="UniProtKB-EC"/>
</dbReference>
<dbReference type="PROSITE" id="PS00092">
    <property type="entry name" value="N6_MTASE"/>
    <property type="match status" value="1"/>
</dbReference>
<dbReference type="InterPro" id="IPR011639">
    <property type="entry name" value="MethylTrfase_TaqI-like_dom"/>
</dbReference>
<name>A0AB34X0K2_9ACTO</name>
<feature type="domain" description="Type II methyltransferase M.Eco57I C-terminal" evidence="8">
    <location>
        <begin position="243"/>
        <end position="445"/>
    </location>
</feature>
<evidence type="ECO:0000256" key="2">
    <source>
        <dbReference type="ARBA" id="ARBA00011900"/>
    </source>
</evidence>
<dbReference type="InterPro" id="IPR054520">
    <property type="entry name" value="M_Eco57I_C"/>
</dbReference>
<evidence type="ECO:0000256" key="6">
    <source>
        <dbReference type="ARBA" id="ARBA00047942"/>
    </source>
</evidence>
<protein>
    <recommendedName>
        <fullName evidence="2">site-specific DNA-methyltransferase (adenine-specific)</fullName>
        <ecNumber evidence="2">2.1.1.72</ecNumber>
    </recommendedName>
</protein>
<evidence type="ECO:0000259" key="8">
    <source>
        <dbReference type="Pfam" id="PF22837"/>
    </source>
</evidence>
<dbReference type="InterPro" id="IPR002052">
    <property type="entry name" value="DNA_methylase_N6_adenine_CS"/>
</dbReference>
<evidence type="ECO:0000259" key="7">
    <source>
        <dbReference type="Pfam" id="PF07669"/>
    </source>
</evidence>
<sequence>MVIVGKNKKELGQVFTSAVVADFMTGMLDLDSDARIFDPCFGDGAFLAALSKRGFTNVSGCEIDTRLHEYCREKYPQFNLRCKDFLREDSGRLFDGIIVNPPYIRHQRIDDLAGIGITRSSLRENPLFAPITLDSNLYMYFLVKAISMLAPGGQLVAIFPDSWLFSDSATTYKETLLAGCQVERKVKISGDVFLGSVSTSVMIVKFIRQARSIRPKEEELRITEGKLTRRNTHEPLQLGFNASFPDIGSIKVGLKTGYNKMFLNPDFEGAEAYCVPIISSPKQMEGFSTNGAFPGKLLAIRPGDKLTPAAKNYLNVWKKKILSENYPKEFSCKMRADSKWYVKNPAGEKSVLFGYIIQNRMRFFDNQQGVLATSNLYALTPKIDHWLFFALLNSYYTFYQLEAVQRTYGGGMLKIQVFDFDSLTFPDPEAISPPDRERLAMLGRKLAKSGDENALAEISEVVSRYSVVSLDDLVEGYHFLVSRRLG</sequence>
<comment type="catalytic activity">
    <reaction evidence="6">
        <text>a 2'-deoxyadenosine in DNA + S-adenosyl-L-methionine = an N(6)-methyl-2'-deoxyadenosine in DNA + S-adenosyl-L-homocysteine + H(+)</text>
        <dbReference type="Rhea" id="RHEA:15197"/>
        <dbReference type="Rhea" id="RHEA-COMP:12418"/>
        <dbReference type="Rhea" id="RHEA-COMP:12419"/>
        <dbReference type="ChEBI" id="CHEBI:15378"/>
        <dbReference type="ChEBI" id="CHEBI:57856"/>
        <dbReference type="ChEBI" id="CHEBI:59789"/>
        <dbReference type="ChEBI" id="CHEBI:90615"/>
        <dbReference type="ChEBI" id="CHEBI:90616"/>
        <dbReference type="EC" id="2.1.1.72"/>
    </reaction>
</comment>
<keyword evidence="4" id="KW-0808">Transferase</keyword>
<reference evidence="9 10" key="1">
    <citation type="submission" date="2016-01" db="EMBL/GenBank/DDBJ databases">
        <authorList>
            <person name="Mitreva M."/>
            <person name="Pepin K.H."/>
            <person name="Mihindukulasuriya K.A."/>
            <person name="Fulton R."/>
            <person name="Fronick C."/>
            <person name="O'Laughlin M."/>
            <person name="Miner T."/>
            <person name="Herter B."/>
            <person name="Rosa B.A."/>
            <person name="Cordes M."/>
            <person name="Tomlinson C."/>
            <person name="Wollam A."/>
            <person name="Palsikar V.B."/>
            <person name="Mardis E.R."/>
            <person name="Wilson R.K."/>
        </authorList>
    </citation>
    <scope>NUCLEOTIDE SEQUENCE [LARGE SCALE GENOMIC DNA]</scope>
    <source>
        <strain evidence="9 10">DNF00696</strain>
    </source>
</reference>
<dbReference type="GO" id="GO:0006304">
    <property type="term" value="P:DNA modification"/>
    <property type="evidence" value="ECO:0007669"/>
    <property type="project" value="InterPro"/>
</dbReference>
<proteinExistence type="inferred from homology"/>
<keyword evidence="3 9" id="KW-0489">Methyltransferase</keyword>
<dbReference type="GO" id="GO:0032259">
    <property type="term" value="P:methylation"/>
    <property type="evidence" value="ECO:0007669"/>
    <property type="project" value="UniProtKB-KW"/>
</dbReference>
<evidence type="ECO:0000313" key="10">
    <source>
        <dbReference type="Proteomes" id="UP000070572"/>
    </source>
</evidence>
<dbReference type="Proteomes" id="UP000070572">
    <property type="component" value="Unassembled WGS sequence"/>
</dbReference>
<comment type="caution">
    <text evidence="9">The sequence shown here is derived from an EMBL/GenBank/DDBJ whole genome shotgun (WGS) entry which is preliminary data.</text>
</comment>
<dbReference type="GO" id="GO:0003676">
    <property type="term" value="F:nucleic acid binding"/>
    <property type="evidence" value="ECO:0007669"/>
    <property type="project" value="InterPro"/>
</dbReference>
<dbReference type="EMBL" id="LSDN01000012">
    <property type="protein sequence ID" value="KXB81254.1"/>
    <property type="molecule type" value="Genomic_DNA"/>
</dbReference>
<dbReference type="Gene3D" id="3.40.50.150">
    <property type="entry name" value="Vaccinia Virus protein VP39"/>
    <property type="match status" value="1"/>
</dbReference>
<evidence type="ECO:0000256" key="4">
    <source>
        <dbReference type="ARBA" id="ARBA00022679"/>
    </source>
</evidence>
<evidence type="ECO:0000256" key="5">
    <source>
        <dbReference type="ARBA" id="ARBA00022691"/>
    </source>
</evidence>
<keyword evidence="5" id="KW-0949">S-adenosyl-L-methionine</keyword>
<feature type="domain" description="Type II methyltransferase M.TaqI-like" evidence="7">
    <location>
        <begin position="84"/>
        <end position="193"/>
    </location>
</feature>
<dbReference type="SUPFAM" id="SSF53335">
    <property type="entry name" value="S-adenosyl-L-methionine-dependent methyltransferases"/>
    <property type="match status" value="1"/>
</dbReference>